<evidence type="ECO:0000313" key="6">
    <source>
        <dbReference type="Proteomes" id="UP001500618"/>
    </source>
</evidence>
<dbReference type="InterPro" id="IPR050309">
    <property type="entry name" value="Type-B_Carboxylest/Lipase"/>
</dbReference>
<dbReference type="Gene3D" id="3.40.50.1820">
    <property type="entry name" value="alpha/beta hydrolase"/>
    <property type="match status" value="1"/>
</dbReference>
<keyword evidence="2 3" id="KW-0378">Hydrolase</keyword>
<evidence type="ECO:0000256" key="1">
    <source>
        <dbReference type="ARBA" id="ARBA00005964"/>
    </source>
</evidence>
<keyword evidence="6" id="KW-1185">Reference proteome</keyword>
<dbReference type="Pfam" id="PF00135">
    <property type="entry name" value="COesterase"/>
    <property type="match status" value="1"/>
</dbReference>
<dbReference type="PROSITE" id="PS00122">
    <property type="entry name" value="CARBOXYLESTERASE_B_1"/>
    <property type="match status" value="1"/>
</dbReference>
<evidence type="ECO:0000256" key="2">
    <source>
        <dbReference type="ARBA" id="ARBA00022801"/>
    </source>
</evidence>
<dbReference type="PANTHER" id="PTHR11559">
    <property type="entry name" value="CARBOXYLESTERASE"/>
    <property type="match status" value="1"/>
</dbReference>
<reference evidence="6" key="1">
    <citation type="journal article" date="2019" name="Int. J. Syst. Evol. Microbiol.">
        <title>The Global Catalogue of Microorganisms (GCM) 10K type strain sequencing project: providing services to taxonomists for standard genome sequencing and annotation.</title>
        <authorList>
            <consortium name="The Broad Institute Genomics Platform"/>
            <consortium name="The Broad Institute Genome Sequencing Center for Infectious Disease"/>
            <person name="Wu L."/>
            <person name="Ma J."/>
        </authorList>
    </citation>
    <scope>NUCLEOTIDE SEQUENCE [LARGE SCALE GENOMIC DNA]</scope>
    <source>
        <strain evidence="6">JCM 14718</strain>
    </source>
</reference>
<feature type="domain" description="Carboxylesterase type B" evidence="4">
    <location>
        <begin position="2"/>
        <end position="481"/>
    </location>
</feature>
<dbReference type="Proteomes" id="UP001500618">
    <property type="component" value="Unassembled WGS sequence"/>
</dbReference>
<dbReference type="InterPro" id="IPR029058">
    <property type="entry name" value="AB_hydrolase_fold"/>
</dbReference>
<dbReference type="SUPFAM" id="SSF53474">
    <property type="entry name" value="alpha/beta-Hydrolases"/>
    <property type="match status" value="1"/>
</dbReference>
<evidence type="ECO:0000256" key="3">
    <source>
        <dbReference type="RuleBase" id="RU361235"/>
    </source>
</evidence>
<evidence type="ECO:0000259" key="4">
    <source>
        <dbReference type="Pfam" id="PF00135"/>
    </source>
</evidence>
<protein>
    <recommendedName>
        <fullName evidence="3">Carboxylic ester hydrolase</fullName>
        <ecNumber evidence="3">3.1.1.-</ecNumber>
    </recommendedName>
</protein>
<dbReference type="InterPro" id="IPR019826">
    <property type="entry name" value="Carboxylesterase_B_AS"/>
</dbReference>
<gene>
    <name evidence="5" type="ORF">GCM10009765_24470</name>
</gene>
<comment type="caution">
    <text evidence="5">The sequence shown here is derived from an EMBL/GenBank/DDBJ whole genome shotgun (WGS) entry which is preliminary data.</text>
</comment>
<proteinExistence type="inferred from homology"/>
<organism evidence="5 6">
    <name type="scientific">Fodinicola feengrottensis</name>
    <dbReference type="NCBI Taxonomy" id="435914"/>
    <lineage>
        <taxon>Bacteria</taxon>
        <taxon>Bacillati</taxon>
        <taxon>Actinomycetota</taxon>
        <taxon>Actinomycetes</taxon>
        <taxon>Mycobacteriales</taxon>
        <taxon>Fodinicola</taxon>
    </lineage>
</organism>
<evidence type="ECO:0000313" key="5">
    <source>
        <dbReference type="EMBL" id="GAA1674214.1"/>
    </source>
</evidence>
<sequence>MEPEVTIAQGRLRGRTDGNVTAFLGIPYAAAPVGPARFALPAPAAKWDGVRDATSFGPTAPQAPLPPPMDVIIGNPHIDGDDYLNLCVWTPDTGAAGLPVMVWIHGGGYHLGSNAMPGANGTAFARDGIVLVSINYRLGVHGFAVLPDVPANRGIRDQLAALRWVQENIAAFGGDPANVTVFGESAGAMATSTLLSLKASDGLFHRVIAQSGHGHLVGTYEDTHRMLAELSGRLGSPATAASLAKVDDTEITAALDAILQDLAADPDPARWGRSITTWTLPFPPVVDDLITDRPVDTVAAGGGQRVPLMIGTNTDEWRLFVVPSGIAASLTRETLDATAAQNGWDPAIVDHYATNRPEARPGDLLAAILTDSYFRAPAVRLADVHSATGLPTYVYEFGFGPDTVGAAHGREIGYVFDNLPPTAPEQARPVADAMHKAWISFATNGNPGWQPYESTSRPIMLFDAPDSTLIHNPRADELALWNSAL</sequence>
<dbReference type="RefSeq" id="WP_344309882.1">
    <property type="nucleotide sequence ID" value="NZ_BAAANY010000008.1"/>
</dbReference>
<accession>A0ABP4SSG7</accession>
<name>A0ABP4SSG7_9ACTN</name>
<dbReference type="EMBL" id="BAAANY010000008">
    <property type="protein sequence ID" value="GAA1674214.1"/>
    <property type="molecule type" value="Genomic_DNA"/>
</dbReference>
<dbReference type="InterPro" id="IPR002018">
    <property type="entry name" value="CarbesteraseB"/>
</dbReference>
<comment type="similarity">
    <text evidence="1 3">Belongs to the type-B carboxylesterase/lipase family.</text>
</comment>
<dbReference type="EC" id="3.1.1.-" evidence="3"/>